<dbReference type="EMBL" id="QZKI01000021">
    <property type="protein sequence ID" value="RJP74028.1"/>
    <property type="molecule type" value="Genomic_DNA"/>
</dbReference>
<dbReference type="AlphaFoldDB" id="A0A419F6D5"/>
<reference evidence="1 2" key="1">
    <citation type="journal article" date="2017" name="ISME J.">
        <title>Energy and carbon metabolisms in a deep terrestrial subsurface fluid microbial community.</title>
        <authorList>
            <person name="Momper L."/>
            <person name="Jungbluth S.P."/>
            <person name="Lee M.D."/>
            <person name="Amend J.P."/>
        </authorList>
    </citation>
    <scope>NUCLEOTIDE SEQUENCE [LARGE SCALE GENOMIC DNA]</scope>
    <source>
        <strain evidence="1">SURF_17</strain>
    </source>
</reference>
<evidence type="ECO:0000313" key="2">
    <source>
        <dbReference type="Proteomes" id="UP000285961"/>
    </source>
</evidence>
<dbReference type="Proteomes" id="UP000285961">
    <property type="component" value="Unassembled WGS sequence"/>
</dbReference>
<name>A0A419F6D5_9BACT</name>
<protein>
    <submittedName>
        <fullName evidence="1">Uncharacterized protein</fullName>
    </submittedName>
</protein>
<evidence type="ECO:0000313" key="1">
    <source>
        <dbReference type="EMBL" id="RJP74028.1"/>
    </source>
</evidence>
<sequence>MNANKNQKWHQNMKRMAKVCAGLLVVAVWVFFHARADYSWSEKIIEKKTAEGWTLAATQDNFGDLVRPWTWFKTPVTGLWFIRQQESRRFRSVIAVPVLRVSYDYSKTEQEEHVEFFDIAEGRSAILVEDMPIEKVVLSQLEWVAYPPGTPGDKLIKYMQEVR</sequence>
<comment type="caution">
    <text evidence="1">The sequence shown here is derived from an EMBL/GenBank/DDBJ whole genome shotgun (WGS) entry which is preliminary data.</text>
</comment>
<organism evidence="1 2">
    <name type="scientific">Candidatus Abyssobacteria bacterium SURF_17</name>
    <dbReference type="NCBI Taxonomy" id="2093361"/>
    <lineage>
        <taxon>Bacteria</taxon>
        <taxon>Pseudomonadati</taxon>
        <taxon>Candidatus Hydrogenedentota</taxon>
        <taxon>Candidatus Abyssobacteria</taxon>
    </lineage>
</organism>
<gene>
    <name evidence="1" type="ORF">C4532_03275</name>
</gene>
<proteinExistence type="predicted"/>
<accession>A0A419F6D5</accession>